<keyword evidence="2" id="KW-1185">Reference proteome</keyword>
<organism evidence="1 2">
    <name type="scientific">Marchantia polymorpha</name>
    <name type="common">Common liverwort</name>
    <name type="synonym">Marchantia aquatica</name>
    <dbReference type="NCBI Taxonomy" id="3197"/>
    <lineage>
        <taxon>Eukaryota</taxon>
        <taxon>Viridiplantae</taxon>
        <taxon>Streptophyta</taxon>
        <taxon>Embryophyta</taxon>
        <taxon>Marchantiophyta</taxon>
        <taxon>Marchantiopsida</taxon>
        <taxon>Marchantiidae</taxon>
        <taxon>Marchantiales</taxon>
        <taxon>Marchantiaceae</taxon>
        <taxon>Marchantia</taxon>
    </lineage>
</organism>
<dbReference type="Gramene" id="Mp8g18060.1">
    <property type="protein sequence ID" value="Mp8g18060.1.cds"/>
    <property type="gene ID" value="Mp8g18060"/>
</dbReference>
<evidence type="ECO:0000313" key="1">
    <source>
        <dbReference type="EMBL" id="PTQ42422.1"/>
    </source>
</evidence>
<reference evidence="2" key="1">
    <citation type="journal article" date="2017" name="Cell">
        <title>Insights into land plant evolution garnered from the Marchantia polymorpha genome.</title>
        <authorList>
            <person name="Bowman J.L."/>
            <person name="Kohchi T."/>
            <person name="Yamato K.T."/>
            <person name="Jenkins J."/>
            <person name="Shu S."/>
            <person name="Ishizaki K."/>
            <person name="Yamaoka S."/>
            <person name="Nishihama R."/>
            <person name="Nakamura Y."/>
            <person name="Berger F."/>
            <person name="Adam C."/>
            <person name="Aki S.S."/>
            <person name="Althoff F."/>
            <person name="Araki T."/>
            <person name="Arteaga-Vazquez M.A."/>
            <person name="Balasubrmanian S."/>
            <person name="Barry K."/>
            <person name="Bauer D."/>
            <person name="Boehm C.R."/>
            <person name="Briginshaw L."/>
            <person name="Caballero-Perez J."/>
            <person name="Catarino B."/>
            <person name="Chen F."/>
            <person name="Chiyoda S."/>
            <person name="Chovatia M."/>
            <person name="Davies K.M."/>
            <person name="Delmans M."/>
            <person name="Demura T."/>
            <person name="Dierschke T."/>
            <person name="Dolan L."/>
            <person name="Dorantes-Acosta A.E."/>
            <person name="Eklund D.M."/>
            <person name="Florent S.N."/>
            <person name="Flores-Sandoval E."/>
            <person name="Fujiyama A."/>
            <person name="Fukuzawa H."/>
            <person name="Galik B."/>
            <person name="Grimanelli D."/>
            <person name="Grimwood J."/>
            <person name="Grossniklaus U."/>
            <person name="Hamada T."/>
            <person name="Haseloff J."/>
            <person name="Hetherington A.J."/>
            <person name="Higo A."/>
            <person name="Hirakawa Y."/>
            <person name="Hundley H.N."/>
            <person name="Ikeda Y."/>
            <person name="Inoue K."/>
            <person name="Inoue S.I."/>
            <person name="Ishida S."/>
            <person name="Jia Q."/>
            <person name="Kakita M."/>
            <person name="Kanazawa T."/>
            <person name="Kawai Y."/>
            <person name="Kawashima T."/>
            <person name="Kennedy M."/>
            <person name="Kinose K."/>
            <person name="Kinoshita T."/>
            <person name="Kohara Y."/>
            <person name="Koide E."/>
            <person name="Komatsu K."/>
            <person name="Kopischke S."/>
            <person name="Kubo M."/>
            <person name="Kyozuka J."/>
            <person name="Lagercrantz U."/>
            <person name="Lin S.S."/>
            <person name="Lindquist E."/>
            <person name="Lipzen A.M."/>
            <person name="Lu C.W."/>
            <person name="De Luna E."/>
            <person name="Martienssen R.A."/>
            <person name="Minamino N."/>
            <person name="Mizutani M."/>
            <person name="Mizutani M."/>
            <person name="Mochizuki N."/>
            <person name="Monte I."/>
            <person name="Mosher R."/>
            <person name="Nagasaki H."/>
            <person name="Nakagami H."/>
            <person name="Naramoto S."/>
            <person name="Nishitani K."/>
            <person name="Ohtani M."/>
            <person name="Okamoto T."/>
            <person name="Okumura M."/>
            <person name="Phillips J."/>
            <person name="Pollak B."/>
            <person name="Reinders A."/>
            <person name="Rovekamp M."/>
            <person name="Sano R."/>
            <person name="Sawa S."/>
            <person name="Schmid M.W."/>
            <person name="Shirakawa M."/>
            <person name="Solano R."/>
            <person name="Spunde A."/>
            <person name="Suetsugu N."/>
            <person name="Sugano S."/>
            <person name="Sugiyama A."/>
            <person name="Sun R."/>
            <person name="Suzuki Y."/>
            <person name="Takenaka M."/>
            <person name="Takezawa D."/>
            <person name="Tomogane H."/>
            <person name="Tsuzuki M."/>
            <person name="Ueda T."/>
            <person name="Umeda M."/>
            <person name="Ward J.M."/>
            <person name="Watanabe Y."/>
            <person name="Yazaki K."/>
            <person name="Yokoyama R."/>
            <person name="Yoshitake Y."/>
            <person name="Yotsui I."/>
            <person name="Zachgo S."/>
            <person name="Schmutz J."/>
        </authorList>
    </citation>
    <scope>NUCLEOTIDE SEQUENCE [LARGE SCALE GENOMIC DNA]</scope>
    <source>
        <strain evidence="2">Tak-1</strain>
    </source>
</reference>
<dbReference type="AlphaFoldDB" id="A0A2R6X8J1"/>
<dbReference type="EMBL" id="KZ772702">
    <property type="protein sequence ID" value="PTQ42422.1"/>
    <property type="molecule type" value="Genomic_DNA"/>
</dbReference>
<protein>
    <submittedName>
        <fullName evidence="1">Uncharacterized protein</fullName>
    </submittedName>
</protein>
<gene>
    <name evidence="1" type="ORF">MARPO_0030s0139</name>
</gene>
<name>A0A2R6X8J1_MARPO</name>
<dbReference type="Proteomes" id="UP000244005">
    <property type="component" value="Unassembled WGS sequence"/>
</dbReference>
<proteinExistence type="predicted"/>
<evidence type="ECO:0000313" key="2">
    <source>
        <dbReference type="Proteomes" id="UP000244005"/>
    </source>
</evidence>
<sequence>MLDVMELQICKMAFFLDLQNRCLTIADGARYVLWTDNIRCVDQLHLCTQICESTDLRYVKANLYRAQFAVETVKDAS</sequence>
<accession>A0A2R6X8J1</accession>